<dbReference type="PANTHER" id="PTHR30269:SF37">
    <property type="entry name" value="MEMBRANE TRANSPORTER PROTEIN"/>
    <property type="match status" value="1"/>
</dbReference>
<feature type="transmembrane region" description="Helical" evidence="8">
    <location>
        <begin position="67"/>
        <end position="90"/>
    </location>
</feature>
<evidence type="ECO:0000256" key="1">
    <source>
        <dbReference type="ARBA" id="ARBA00004651"/>
    </source>
</evidence>
<evidence type="ECO:0000313" key="9">
    <source>
        <dbReference type="EMBL" id="ASP40104.1"/>
    </source>
</evidence>
<evidence type="ECO:0000313" key="10">
    <source>
        <dbReference type="Proteomes" id="UP000202440"/>
    </source>
</evidence>
<dbReference type="GO" id="GO:0005886">
    <property type="term" value="C:plasma membrane"/>
    <property type="evidence" value="ECO:0007669"/>
    <property type="project" value="UniProtKB-SubCell"/>
</dbReference>
<evidence type="ECO:0000256" key="2">
    <source>
        <dbReference type="ARBA" id="ARBA00009142"/>
    </source>
</evidence>
<evidence type="ECO:0000256" key="3">
    <source>
        <dbReference type="ARBA" id="ARBA00022448"/>
    </source>
</evidence>
<keyword evidence="5 8" id="KW-0812">Transmembrane</keyword>
<name>A0A222FNK9_9GAMM</name>
<keyword evidence="7 8" id="KW-0472">Membrane</keyword>
<accession>A0A222FNK9</accession>
<dbReference type="OrthoDB" id="7028171at2"/>
<dbReference type="KEGG" id="bsan:CHH28_16115"/>
<keyword evidence="4 8" id="KW-1003">Cell membrane</keyword>
<comment type="subcellular location">
    <subcellularLocation>
        <location evidence="1 8">Cell membrane</location>
        <topology evidence="1 8">Multi-pass membrane protein</topology>
    </subcellularLocation>
</comment>
<comment type="similarity">
    <text evidence="2 8">Belongs to the 4-toluene sulfonate uptake permease (TSUP) (TC 2.A.102) family.</text>
</comment>
<evidence type="ECO:0000256" key="8">
    <source>
        <dbReference type="RuleBase" id="RU363041"/>
    </source>
</evidence>
<keyword evidence="3" id="KW-0813">Transport</keyword>
<proteinExistence type="inferred from homology"/>
<feature type="transmembrane region" description="Helical" evidence="8">
    <location>
        <begin position="225"/>
        <end position="243"/>
    </location>
</feature>
<feature type="transmembrane region" description="Helical" evidence="8">
    <location>
        <begin position="196"/>
        <end position="218"/>
    </location>
</feature>
<feature type="transmembrane region" description="Helical" evidence="8">
    <location>
        <begin position="96"/>
        <end position="115"/>
    </location>
</feature>
<dbReference type="RefSeq" id="WP_094061277.1">
    <property type="nucleotide sequence ID" value="NZ_CP022530.1"/>
</dbReference>
<dbReference type="AlphaFoldDB" id="A0A222FNK9"/>
<evidence type="ECO:0000256" key="6">
    <source>
        <dbReference type="ARBA" id="ARBA00022989"/>
    </source>
</evidence>
<dbReference type="Pfam" id="PF01925">
    <property type="entry name" value="TauE"/>
    <property type="match status" value="1"/>
</dbReference>
<sequence>MEWQLVLVAVAGVWLTGVAKSGFAGGIGVVAVPMMAPFIGGEAAIGLLLPILLWMDGQTVWGYRRQLRWALVKPLVPGIVCGILLGTLLLGRTDEASIQLLIGLMGFWVLAQRFIPALQANIARLAGDDAQTPVYGVLAGLGSTLAHAGAAPLQAHFLLQQQDRLSFLAQVAATVALMNALKLIPYGALGLLHISASWLLLLLLPVAWFGVVSGRWLAERIDGNAFFRVMMVLLALNSSWLVWQGLTS</sequence>
<dbReference type="EMBL" id="CP022530">
    <property type="protein sequence ID" value="ASP40104.1"/>
    <property type="molecule type" value="Genomic_DNA"/>
</dbReference>
<feature type="transmembrane region" description="Helical" evidence="8">
    <location>
        <begin position="34"/>
        <end position="55"/>
    </location>
</feature>
<dbReference type="InterPro" id="IPR052017">
    <property type="entry name" value="TSUP"/>
</dbReference>
<keyword evidence="10" id="KW-1185">Reference proteome</keyword>
<dbReference type="InterPro" id="IPR002781">
    <property type="entry name" value="TM_pro_TauE-like"/>
</dbReference>
<evidence type="ECO:0000256" key="4">
    <source>
        <dbReference type="ARBA" id="ARBA00022475"/>
    </source>
</evidence>
<dbReference type="Proteomes" id="UP000202440">
    <property type="component" value="Chromosome"/>
</dbReference>
<protein>
    <recommendedName>
        <fullName evidence="8">Probable membrane transporter protein</fullName>
    </recommendedName>
</protein>
<evidence type="ECO:0000256" key="5">
    <source>
        <dbReference type="ARBA" id="ARBA00022692"/>
    </source>
</evidence>
<gene>
    <name evidence="9" type="ORF">CHH28_16115</name>
</gene>
<organism evidence="9 10">
    <name type="scientific">Bacterioplanes sanyensis</name>
    <dbReference type="NCBI Taxonomy" id="1249553"/>
    <lineage>
        <taxon>Bacteria</taxon>
        <taxon>Pseudomonadati</taxon>
        <taxon>Pseudomonadota</taxon>
        <taxon>Gammaproteobacteria</taxon>
        <taxon>Oceanospirillales</taxon>
        <taxon>Oceanospirillaceae</taxon>
        <taxon>Bacterioplanes</taxon>
    </lineage>
</organism>
<keyword evidence="6 8" id="KW-1133">Transmembrane helix</keyword>
<dbReference type="PANTHER" id="PTHR30269">
    <property type="entry name" value="TRANSMEMBRANE PROTEIN YFCA"/>
    <property type="match status" value="1"/>
</dbReference>
<reference evidence="9 10" key="1">
    <citation type="submission" date="2017-07" db="EMBL/GenBank/DDBJ databases">
        <title>Annotated genome sequence of Bacterioplanes sanyensis isolated from Red Sea.</title>
        <authorList>
            <person name="Rehman Z.U."/>
        </authorList>
    </citation>
    <scope>NUCLEOTIDE SEQUENCE [LARGE SCALE GENOMIC DNA]</scope>
    <source>
        <strain evidence="9 10">NV9</strain>
    </source>
</reference>
<evidence type="ECO:0000256" key="7">
    <source>
        <dbReference type="ARBA" id="ARBA00023136"/>
    </source>
</evidence>